<dbReference type="Proteomes" id="UP000502617">
    <property type="component" value="Segment"/>
</dbReference>
<evidence type="ECO:0000313" key="2">
    <source>
        <dbReference type="Proteomes" id="UP000502617"/>
    </source>
</evidence>
<evidence type="ECO:0000313" key="1">
    <source>
        <dbReference type="EMBL" id="QIN96768.1"/>
    </source>
</evidence>
<dbReference type="RefSeq" id="YP_010669148.1">
    <property type="nucleotide sequence ID" value="NC_070959.1"/>
</dbReference>
<name>A0A6G8R6I8_9CAUD</name>
<dbReference type="KEGG" id="vg:77945302"/>
<accession>A0A6G8R6I8</accession>
<proteinExistence type="predicted"/>
<dbReference type="GeneID" id="77945302"/>
<protein>
    <submittedName>
        <fullName evidence="1">Uncharacterized protein</fullName>
    </submittedName>
</protein>
<sequence length="57" mass="6873">MSRFEGKDNYRVVVRNYYDYDIFVQAADPCEARAIAEKTYGKDHKIITVEKYNYWEV</sequence>
<dbReference type="EMBL" id="MT162466">
    <property type="protein sequence ID" value="QIN96768.1"/>
    <property type="molecule type" value="Genomic_DNA"/>
</dbReference>
<organism evidence="1 2">
    <name type="scientific">Synechococcus phage S-N03</name>
    <dbReference type="NCBI Taxonomy" id="2718943"/>
    <lineage>
        <taxon>Viruses</taxon>
        <taxon>Duplodnaviria</taxon>
        <taxon>Heunggongvirae</taxon>
        <taxon>Uroviricota</taxon>
        <taxon>Caudoviricetes</taxon>
        <taxon>Pantevenvirales</taxon>
        <taxon>Kyanoviridae</taxon>
        <taxon>Huanghaivirus</taxon>
        <taxon>Huanghaivirus snothree</taxon>
    </lineage>
</organism>
<keyword evidence="2" id="KW-1185">Reference proteome</keyword>
<reference evidence="1 2" key="1">
    <citation type="submission" date="2020-03" db="EMBL/GenBank/DDBJ databases">
        <title>The Isolation and Genome Sequence of a Novel Cyanophage S-N03 from the Huanghai Sea, China.</title>
        <authorList>
            <person name="Jiang T."/>
        </authorList>
    </citation>
    <scope>NUCLEOTIDE SEQUENCE [LARGE SCALE GENOMIC DNA]</scope>
</reference>